<dbReference type="Proteomes" id="UP000009885">
    <property type="component" value="Unassembled WGS sequence"/>
</dbReference>
<dbReference type="PROSITE" id="PS50911">
    <property type="entry name" value="CHAP"/>
    <property type="match status" value="1"/>
</dbReference>
<evidence type="ECO:0000313" key="3">
    <source>
        <dbReference type="Proteomes" id="UP000009885"/>
    </source>
</evidence>
<dbReference type="RefSeq" id="WP_009384948.1">
    <property type="nucleotide sequence ID" value="NZ_AMSQ01000026.1"/>
</dbReference>
<feature type="domain" description="Peptidase C51" evidence="1">
    <location>
        <begin position="121"/>
        <end position="245"/>
    </location>
</feature>
<dbReference type="InterPro" id="IPR038765">
    <property type="entry name" value="Papain-like_cys_pep_sf"/>
</dbReference>
<organism evidence="2 3">
    <name type="scientific">Staphylococcus massiliensis S46</name>
    <dbReference type="NCBI Taxonomy" id="1229783"/>
    <lineage>
        <taxon>Bacteria</taxon>
        <taxon>Bacillati</taxon>
        <taxon>Bacillota</taxon>
        <taxon>Bacilli</taxon>
        <taxon>Bacillales</taxon>
        <taxon>Staphylococcaceae</taxon>
        <taxon>Staphylococcus</taxon>
    </lineage>
</organism>
<dbReference type="Pfam" id="PF05257">
    <property type="entry name" value="CHAP"/>
    <property type="match status" value="1"/>
</dbReference>
<dbReference type="AlphaFoldDB" id="K9AEJ0"/>
<dbReference type="SUPFAM" id="SSF54001">
    <property type="entry name" value="Cysteine proteinases"/>
    <property type="match status" value="1"/>
</dbReference>
<dbReference type="Gene3D" id="3.90.1720.10">
    <property type="entry name" value="endopeptidase domain like (from Nostoc punctiforme)"/>
    <property type="match status" value="1"/>
</dbReference>
<sequence>MSQNDQTKVENVLVQTPQVQPQPEVVKPEVQVAPIVKKTYVKRQDVNVQQPEVPVVKVENVQSQTTEHVVEKPATKPVIKKVRVKREAVPKVETPAPQPSVKPNVEPVVQTTPVSTPVQPVVTTPVTSVTNQNRQFLNNTYAWGNCTYHVFNRRQEIGRTIGQFWGNANNWANAASQNGFLVNGTPEVGAILHTTAGWAGHVAFIERINADGSLVVSEMNFNNPPGIMSTRTIPASEVGNYSYIH</sequence>
<dbReference type="InterPro" id="IPR007921">
    <property type="entry name" value="CHAP_dom"/>
</dbReference>
<evidence type="ECO:0000313" key="2">
    <source>
        <dbReference type="EMBL" id="EKU45698.1"/>
    </source>
</evidence>
<dbReference type="eggNOG" id="COG3942">
    <property type="taxonomic scope" value="Bacteria"/>
</dbReference>
<gene>
    <name evidence="2" type="ORF">C273_10862</name>
</gene>
<keyword evidence="3" id="KW-1185">Reference proteome</keyword>
<dbReference type="PATRIC" id="fig|1229783.3.peg.2160"/>
<evidence type="ECO:0000259" key="1">
    <source>
        <dbReference type="PROSITE" id="PS50911"/>
    </source>
</evidence>
<proteinExistence type="predicted"/>
<protein>
    <submittedName>
        <fullName evidence="2">LysM domain-containing protein</fullName>
    </submittedName>
</protein>
<comment type="caution">
    <text evidence="2">The sequence shown here is derived from an EMBL/GenBank/DDBJ whole genome shotgun (WGS) entry which is preliminary data.</text>
</comment>
<dbReference type="EMBL" id="AMSQ01000026">
    <property type="protein sequence ID" value="EKU45698.1"/>
    <property type="molecule type" value="Genomic_DNA"/>
</dbReference>
<reference evidence="2 3" key="1">
    <citation type="journal article" date="2013" name="Genome Announc.">
        <title>Genome Sequence of Staphylococcus massiliensis Strain S46, Isolated from the Surface of Healthy Human Skin.</title>
        <authorList>
            <person name="Srivastav R."/>
            <person name="Singh A."/>
            <person name="Jangir P.K."/>
            <person name="Kumari C."/>
            <person name="Muduli S."/>
            <person name="Sharma R."/>
        </authorList>
    </citation>
    <scope>NUCLEOTIDE SEQUENCE [LARGE SCALE GENOMIC DNA]</scope>
    <source>
        <strain evidence="2 3">S46</strain>
    </source>
</reference>
<accession>K9AEJ0</accession>
<dbReference type="STRING" id="1229783.C273_10862"/>
<name>K9AEJ0_9STAP</name>